<dbReference type="Proteomes" id="UP000698752">
    <property type="component" value="Unassembled WGS sequence"/>
</dbReference>
<dbReference type="PANTHER" id="PTHR12812">
    <property type="entry name" value="HEPARAN SULFATE 6-O-SULFOTRANSFERASE 3"/>
    <property type="match status" value="1"/>
</dbReference>
<dbReference type="InterPro" id="IPR027417">
    <property type="entry name" value="P-loop_NTPase"/>
</dbReference>
<evidence type="ECO:0000313" key="7">
    <source>
        <dbReference type="EMBL" id="MBR0648083.1"/>
    </source>
</evidence>
<dbReference type="Pfam" id="PF03567">
    <property type="entry name" value="Sulfotransfer_2"/>
    <property type="match status" value="1"/>
</dbReference>
<dbReference type="EMBL" id="JAAEDI010000001">
    <property type="protein sequence ID" value="MBR0648083.1"/>
    <property type="molecule type" value="Genomic_DNA"/>
</dbReference>
<keyword evidence="6" id="KW-0325">Glycoprotein</keyword>
<dbReference type="InterPro" id="IPR010635">
    <property type="entry name" value="Heparan_SO4-6-sulfoTrfase"/>
</dbReference>
<protein>
    <submittedName>
        <fullName evidence="7">Sulfotransferase family protein</fullName>
    </submittedName>
</protein>
<evidence type="ECO:0000313" key="8">
    <source>
        <dbReference type="Proteomes" id="UP000698752"/>
    </source>
</evidence>
<sequence>MNEPAFPPAAGRKLVFLHLPKTGGTTLHHHFSEAFAPEEICPVRFSQLNQIPTATLATYRFFSGHYTFEQIRLIPGRSFVVTVLRDPVERILSTYYFWKRHRAAVVEEHNLAGPAAARSNDLLGFLRSPIPEVRDSIENTMVRYLAGGVNIDGEGKYIFRNCGIPTRLSEMQLLHRATGNLLATDVFGFTSNLGEVYAKVSLAFDMKRLQRLERLNTRTSERDILEPAVEEEITPPIRAELNRLTSLDRVLYRVARSHRQEERER</sequence>
<comment type="caution">
    <text evidence="7">The sequence shown here is derived from an EMBL/GenBank/DDBJ whole genome shotgun (WGS) entry which is preliminary data.</text>
</comment>
<evidence type="ECO:0000256" key="1">
    <source>
        <dbReference type="ARBA" id="ARBA00004167"/>
    </source>
</evidence>
<evidence type="ECO:0000256" key="4">
    <source>
        <dbReference type="ARBA" id="ARBA00022989"/>
    </source>
</evidence>
<dbReference type="RefSeq" id="WP_211864992.1">
    <property type="nucleotide sequence ID" value="NZ_JAAEDI010000001.1"/>
</dbReference>
<evidence type="ECO:0000256" key="2">
    <source>
        <dbReference type="ARBA" id="ARBA00022679"/>
    </source>
</evidence>
<keyword evidence="4" id="KW-1133">Transmembrane helix</keyword>
<organism evidence="7 8">
    <name type="scientific">Neoroseomonas terrae</name>
    <dbReference type="NCBI Taxonomy" id="424799"/>
    <lineage>
        <taxon>Bacteria</taxon>
        <taxon>Pseudomonadati</taxon>
        <taxon>Pseudomonadota</taxon>
        <taxon>Alphaproteobacteria</taxon>
        <taxon>Acetobacterales</taxon>
        <taxon>Acetobacteraceae</taxon>
        <taxon>Neoroseomonas</taxon>
    </lineage>
</organism>
<gene>
    <name evidence="7" type="ORF">GXW78_00280</name>
</gene>
<reference evidence="8" key="1">
    <citation type="journal article" date="2021" name="Syst. Appl. Microbiol.">
        <title>Roseomonas hellenica sp. nov., isolated from roots of wild-growing Alkanna tinctoria.</title>
        <authorList>
            <person name="Rat A."/>
            <person name="Naranjo H.D."/>
            <person name="Lebbe L."/>
            <person name="Cnockaert M."/>
            <person name="Krigas N."/>
            <person name="Grigoriadou K."/>
            <person name="Maloupa E."/>
            <person name="Willems A."/>
        </authorList>
    </citation>
    <scope>NUCLEOTIDE SEQUENCE [LARGE SCALE GENOMIC DNA]</scope>
    <source>
        <strain evidence="8">LMG 31159</strain>
    </source>
</reference>
<evidence type="ECO:0000256" key="3">
    <source>
        <dbReference type="ARBA" id="ARBA00022692"/>
    </source>
</evidence>
<dbReference type="Gene3D" id="3.40.50.300">
    <property type="entry name" value="P-loop containing nucleotide triphosphate hydrolases"/>
    <property type="match status" value="1"/>
</dbReference>
<comment type="subcellular location">
    <subcellularLocation>
        <location evidence="1">Membrane</location>
        <topology evidence="1">Single-pass membrane protein</topology>
    </subcellularLocation>
</comment>
<evidence type="ECO:0000256" key="5">
    <source>
        <dbReference type="ARBA" id="ARBA00023136"/>
    </source>
</evidence>
<proteinExistence type="predicted"/>
<keyword evidence="8" id="KW-1185">Reference proteome</keyword>
<keyword evidence="5" id="KW-0472">Membrane</keyword>
<dbReference type="PANTHER" id="PTHR12812:SF0">
    <property type="entry name" value="HEPARAN-SULFATE 6-O-SULFOTRANSFERASE"/>
    <property type="match status" value="1"/>
</dbReference>
<name>A0ABS5EAM6_9PROT</name>
<keyword evidence="2" id="KW-0808">Transferase</keyword>
<evidence type="ECO:0000256" key="6">
    <source>
        <dbReference type="ARBA" id="ARBA00023180"/>
    </source>
</evidence>
<dbReference type="InterPro" id="IPR005331">
    <property type="entry name" value="Sulfotransferase"/>
</dbReference>
<accession>A0ABS5EAM6</accession>
<dbReference type="SUPFAM" id="SSF52540">
    <property type="entry name" value="P-loop containing nucleoside triphosphate hydrolases"/>
    <property type="match status" value="1"/>
</dbReference>
<keyword evidence="3" id="KW-0812">Transmembrane</keyword>